<dbReference type="SMART" id="SM00344">
    <property type="entry name" value="HTH_ASNC"/>
    <property type="match status" value="1"/>
</dbReference>
<dbReference type="InterPro" id="IPR019887">
    <property type="entry name" value="Tscrpt_reg_AsnC/Lrp_C"/>
</dbReference>
<dbReference type="GO" id="GO:0043200">
    <property type="term" value="P:response to amino acid"/>
    <property type="evidence" value="ECO:0007669"/>
    <property type="project" value="TreeGrafter"/>
</dbReference>
<gene>
    <name evidence="5" type="ORF">ZBT109_2056</name>
</gene>
<dbReference type="Gene3D" id="1.10.10.10">
    <property type="entry name" value="Winged helix-like DNA-binding domain superfamily/Winged helix DNA-binding domain"/>
    <property type="match status" value="1"/>
</dbReference>
<dbReference type="PANTHER" id="PTHR30154:SF17">
    <property type="entry name" value="DNA-BINDING TRANSCRIPTIONAL ACTIVATOR DECR"/>
    <property type="match status" value="1"/>
</dbReference>
<dbReference type="AlphaFoldDB" id="A0A348HGQ0"/>
<dbReference type="GO" id="GO:0005829">
    <property type="term" value="C:cytosol"/>
    <property type="evidence" value="ECO:0007669"/>
    <property type="project" value="TreeGrafter"/>
</dbReference>
<feature type="domain" description="HTH asnC-type" evidence="4">
    <location>
        <begin position="1"/>
        <end position="62"/>
    </location>
</feature>
<dbReference type="Gene3D" id="3.30.70.920">
    <property type="match status" value="1"/>
</dbReference>
<keyword evidence="6" id="KW-1185">Reference proteome</keyword>
<evidence type="ECO:0000256" key="2">
    <source>
        <dbReference type="ARBA" id="ARBA00023125"/>
    </source>
</evidence>
<dbReference type="KEGG" id="zpl:ZBT109_2056"/>
<keyword evidence="1" id="KW-0805">Transcription regulation</keyword>
<dbReference type="InterPro" id="IPR011991">
    <property type="entry name" value="ArsR-like_HTH"/>
</dbReference>
<dbReference type="Proteomes" id="UP000267342">
    <property type="component" value="Chromosome"/>
</dbReference>
<sequence length="156" mass="16918">MDQYDRDILEALQQDCSVSVSALADRIGLGTTACWRRMHKLEGEGIIRKRVALLDARQIGAALILLVSVRLHTAFGPSVDAFLAAVMAMPEVTQLYRLQDSASYALHVQVADLAAYDALAHQLVVFPAVSTLEARMVMETLKDTSALPLAGLPLAE</sequence>
<dbReference type="PRINTS" id="PR00033">
    <property type="entry name" value="HTHASNC"/>
</dbReference>
<dbReference type="InterPro" id="IPR011008">
    <property type="entry name" value="Dimeric_a/b-barrel"/>
</dbReference>
<protein>
    <submittedName>
        <fullName evidence="5">Transcriptional regulators</fullName>
    </submittedName>
</protein>
<dbReference type="RefSeq" id="WP_027704745.1">
    <property type="nucleotide sequence ID" value="NZ_AP018933.1"/>
</dbReference>
<dbReference type="GO" id="GO:0043565">
    <property type="term" value="F:sequence-specific DNA binding"/>
    <property type="evidence" value="ECO:0007669"/>
    <property type="project" value="InterPro"/>
</dbReference>
<keyword evidence="3" id="KW-0804">Transcription</keyword>
<evidence type="ECO:0000256" key="1">
    <source>
        <dbReference type="ARBA" id="ARBA00023015"/>
    </source>
</evidence>
<dbReference type="SUPFAM" id="SSF54909">
    <property type="entry name" value="Dimeric alpha+beta barrel"/>
    <property type="match status" value="1"/>
</dbReference>
<dbReference type="PANTHER" id="PTHR30154">
    <property type="entry name" value="LEUCINE-RESPONSIVE REGULATORY PROTEIN"/>
    <property type="match status" value="1"/>
</dbReference>
<dbReference type="EMBL" id="AP018933">
    <property type="protein sequence ID" value="BBG30802.1"/>
    <property type="molecule type" value="Genomic_DNA"/>
</dbReference>
<dbReference type="InterPro" id="IPR036388">
    <property type="entry name" value="WH-like_DNA-bd_sf"/>
</dbReference>
<evidence type="ECO:0000259" key="4">
    <source>
        <dbReference type="PROSITE" id="PS50956"/>
    </source>
</evidence>
<dbReference type="OrthoDB" id="8590699at2"/>
<reference evidence="5 6" key="1">
    <citation type="submission" date="2018-09" db="EMBL/GenBank/DDBJ databases">
        <title>Zymobacter palmae IAM14233 (=T109) whole genome analysis.</title>
        <authorList>
            <person name="Yanase H."/>
        </authorList>
    </citation>
    <scope>NUCLEOTIDE SEQUENCE [LARGE SCALE GENOMIC DNA]</scope>
    <source>
        <strain evidence="5 6">IAM14233</strain>
    </source>
</reference>
<dbReference type="Pfam" id="PF01037">
    <property type="entry name" value="AsnC_trans_reg"/>
    <property type="match status" value="1"/>
</dbReference>
<evidence type="ECO:0000256" key="3">
    <source>
        <dbReference type="ARBA" id="ARBA00023163"/>
    </source>
</evidence>
<dbReference type="InterPro" id="IPR036390">
    <property type="entry name" value="WH_DNA-bd_sf"/>
</dbReference>
<accession>A0A348HGQ0</accession>
<dbReference type="InterPro" id="IPR019888">
    <property type="entry name" value="Tscrpt_reg_AsnC-like"/>
</dbReference>
<evidence type="ECO:0000313" key="5">
    <source>
        <dbReference type="EMBL" id="BBG30802.1"/>
    </source>
</evidence>
<dbReference type="CDD" id="cd00090">
    <property type="entry name" value="HTH_ARSR"/>
    <property type="match status" value="1"/>
</dbReference>
<dbReference type="Pfam" id="PF13404">
    <property type="entry name" value="HTH_AsnC-type"/>
    <property type="match status" value="1"/>
</dbReference>
<dbReference type="SUPFAM" id="SSF46785">
    <property type="entry name" value="Winged helix' DNA-binding domain"/>
    <property type="match status" value="1"/>
</dbReference>
<organism evidence="5 6">
    <name type="scientific">Zymobacter palmae</name>
    <dbReference type="NCBI Taxonomy" id="33074"/>
    <lineage>
        <taxon>Bacteria</taxon>
        <taxon>Pseudomonadati</taxon>
        <taxon>Pseudomonadota</taxon>
        <taxon>Gammaproteobacteria</taxon>
        <taxon>Oceanospirillales</taxon>
        <taxon>Halomonadaceae</taxon>
        <taxon>Zymobacter group</taxon>
        <taxon>Zymobacter</taxon>
    </lineage>
</organism>
<proteinExistence type="predicted"/>
<evidence type="ECO:0000313" key="6">
    <source>
        <dbReference type="Proteomes" id="UP000267342"/>
    </source>
</evidence>
<dbReference type="InterPro" id="IPR000485">
    <property type="entry name" value="AsnC-type_HTH_dom"/>
</dbReference>
<dbReference type="PROSITE" id="PS50956">
    <property type="entry name" value="HTH_ASNC_2"/>
    <property type="match status" value="1"/>
</dbReference>
<name>A0A348HGQ0_9GAMM</name>
<keyword evidence="2" id="KW-0238">DNA-binding</keyword>
<dbReference type="GO" id="GO:0006355">
    <property type="term" value="P:regulation of DNA-templated transcription"/>
    <property type="evidence" value="ECO:0007669"/>
    <property type="project" value="UniProtKB-ARBA"/>
</dbReference>
<dbReference type="STRING" id="1123510.GCA_000620025_01215"/>